<feature type="transmembrane region" description="Helical" evidence="1">
    <location>
        <begin position="6"/>
        <end position="23"/>
    </location>
</feature>
<name>A0A0C1JU07_9BACT</name>
<evidence type="ECO:0000256" key="1">
    <source>
        <dbReference type="SAM" id="Phobius"/>
    </source>
</evidence>
<evidence type="ECO:0000313" key="3">
    <source>
        <dbReference type="Proteomes" id="UP000031465"/>
    </source>
</evidence>
<keyword evidence="1" id="KW-0812">Transmembrane</keyword>
<comment type="caution">
    <text evidence="2">The sequence shown here is derived from an EMBL/GenBank/DDBJ whole genome shotgun (WGS) entry which is preliminary data.</text>
</comment>
<proteinExistence type="predicted"/>
<dbReference type="AlphaFoldDB" id="A0A0C1JU07"/>
<dbReference type="Proteomes" id="UP000031465">
    <property type="component" value="Unassembled WGS sequence"/>
</dbReference>
<dbReference type="RefSeq" id="WP_079890451.1">
    <property type="nucleotide sequence ID" value="NZ_JSAN01000149.1"/>
</dbReference>
<dbReference type="InterPro" id="IPR004714">
    <property type="entry name" value="Cyt_oxidase_maturation_cbb3"/>
</dbReference>
<dbReference type="PATRIC" id="fig|362787.3.peg.2054"/>
<evidence type="ECO:0008006" key="4">
    <source>
        <dbReference type="Google" id="ProtNLM"/>
    </source>
</evidence>
<organism evidence="2 3">
    <name type="scientific">Candidatus Protochlamydia amoebophila</name>
    <dbReference type="NCBI Taxonomy" id="362787"/>
    <lineage>
        <taxon>Bacteria</taxon>
        <taxon>Pseudomonadati</taxon>
        <taxon>Chlamydiota</taxon>
        <taxon>Chlamydiia</taxon>
        <taxon>Parachlamydiales</taxon>
        <taxon>Parachlamydiaceae</taxon>
        <taxon>Candidatus Protochlamydia</taxon>
    </lineage>
</organism>
<dbReference type="Pfam" id="PF03597">
    <property type="entry name" value="FixS"/>
    <property type="match status" value="1"/>
</dbReference>
<dbReference type="EMBL" id="JSAN01000149">
    <property type="protein sequence ID" value="KIC70737.1"/>
    <property type="molecule type" value="Genomic_DNA"/>
</dbReference>
<evidence type="ECO:0000313" key="2">
    <source>
        <dbReference type="EMBL" id="KIC70737.1"/>
    </source>
</evidence>
<reference evidence="2 3" key="1">
    <citation type="journal article" date="2014" name="Mol. Biol. Evol.">
        <title>Massive expansion of Ubiquitination-related gene families within the Chlamydiae.</title>
        <authorList>
            <person name="Domman D."/>
            <person name="Collingro A."/>
            <person name="Lagkouvardos I."/>
            <person name="Gehre L."/>
            <person name="Weinmaier T."/>
            <person name="Rattei T."/>
            <person name="Subtil A."/>
            <person name="Horn M."/>
        </authorList>
    </citation>
    <scope>NUCLEOTIDE SEQUENCE [LARGE SCALE GENOMIC DNA]</scope>
    <source>
        <strain evidence="2 3">EI2</strain>
    </source>
</reference>
<gene>
    <name evidence="2" type="ORF">DB44_GD00120</name>
</gene>
<keyword evidence="1" id="KW-1133">Transmembrane helix</keyword>
<protein>
    <recommendedName>
        <fullName evidence="4">Cbb3-type cytochrome oxidase assembly protein CcoS</fullName>
    </recommendedName>
</protein>
<sequence length="47" mass="5505">MLFWTIMSSIAASLTGLAVYIYYSRKGQFDDSESIKYQIFHEEDPDH</sequence>
<keyword evidence="1" id="KW-0472">Membrane</keyword>
<accession>A0A0C1JU07</accession>